<dbReference type="Gene3D" id="2.10.25.10">
    <property type="entry name" value="Laminin"/>
    <property type="match status" value="1"/>
</dbReference>
<keyword evidence="4" id="KW-0812">Transmembrane</keyword>
<dbReference type="Gene3D" id="2.120.10.30">
    <property type="entry name" value="TolB, C-terminal domain"/>
    <property type="match status" value="2"/>
</dbReference>
<organism evidence="7 8">
    <name type="scientific">Acanthosepion pharaonis</name>
    <name type="common">Pharaoh cuttlefish</name>
    <name type="synonym">Sepia pharaonis</name>
    <dbReference type="NCBI Taxonomy" id="158019"/>
    <lineage>
        <taxon>Eukaryota</taxon>
        <taxon>Metazoa</taxon>
        <taxon>Spiralia</taxon>
        <taxon>Lophotrochozoa</taxon>
        <taxon>Mollusca</taxon>
        <taxon>Cephalopoda</taxon>
        <taxon>Coleoidea</taxon>
        <taxon>Decapodiformes</taxon>
        <taxon>Sepiida</taxon>
        <taxon>Sepiina</taxon>
        <taxon>Sepiidae</taxon>
        <taxon>Acanthosepion</taxon>
    </lineage>
</organism>
<keyword evidence="8" id="KW-1185">Reference proteome</keyword>
<dbReference type="EMBL" id="CAHIKZ030005296">
    <property type="protein sequence ID" value="CAE1322106.1"/>
    <property type="molecule type" value="Genomic_DNA"/>
</dbReference>
<feature type="transmembrane region" description="Helical" evidence="4">
    <location>
        <begin position="915"/>
        <end position="939"/>
    </location>
</feature>
<dbReference type="GO" id="GO:0060070">
    <property type="term" value="P:canonical Wnt signaling pathway"/>
    <property type="evidence" value="ECO:0007669"/>
    <property type="project" value="TreeGrafter"/>
</dbReference>
<feature type="repeat" description="LDL-receptor class B" evidence="3">
    <location>
        <begin position="108"/>
        <end position="151"/>
    </location>
</feature>
<keyword evidence="2" id="KW-0245">EGF-like domain</keyword>
<dbReference type="SUPFAM" id="SSF63825">
    <property type="entry name" value="YWTD domain"/>
    <property type="match status" value="2"/>
</dbReference>
<evidence type="ECO:0000313" key="7">
    <source>
        <dbReference type="EMBL" id="CAE1322106.1"/>
    </source>
</evidence>
<proteinExistence type="predicted"/>
<keyword evidence="1" id="KW-0677">Repeat</keyword>
<evidence type="ECO:0000256" key="2">
    <source>
        <dbReference type="PROSITE-ProRule" id="PRU00076"/>
    </source>
</evidence>
<dbReference type="Pfam" id="PF00058">
    <property type="entry name" value="Ldl_recept_b"/>
    <property type="match status" value="1"/>
</dbReference>
<dbReference type="Gene3D" id="2.10.50.10">
    <property type="entry name" value="Tumor Necrosis Factor Receptor, subunit A, domain 2"/>
    <property type="match status" value="1"/>
</dbReference>
<accession>A0A812ECZ1</accession>
<feature type="disulfide bond" evidence="2">
    <location>
        <begin position="620"/>
        <end position="630"/>
    </location>
</feature>
<evidence type="ECO:0000256" key="4">
    <source>
        <dbReference type="SAM" id="Phobius"/>
    </source>
</evidence>
<dbReference type="Proteomes" id="UP000597762">
    <property type="component" value="Unassembled WGS sequence"/>
</dbReference>
<dbReference type="InterPro" id="IPR000033">
    <property type="entry name" value="LDLR_classB_rpt"/>
</dbReference>
<evidence type="ECO:0000259" key="5">
    <source>
        <dbReference type="PROSITE" id="PS50026"/>
    </source>
</evidence>
<evidence type="ECO:0000313" key="8">
    <source>
        <dbReference type="Proteomes" id="UP000597762"/>
    </source>
</evidence>
<dbReference type="PANTHER" id="PTHR46513:SF13">
    <property type="entry name" value="EGF-LIKE DOMAIN-CONTAINING PROTEIN"/>
    <property type="match status" value="1"/>
</dbReference>
<name>A0A812ECZ1_ACAPH</name>
<comment type="caution">
    <text evidence="2">Lacks conserved residue(s) required for the propagation of feature annotation.</text>
</comment>
<feature type="domain" description="HYR" evidence="6">
    <location>
        <begin position="747"/>
        <end position="838"/>
    </location>
</feature>
<dbReference type="GO" id="GO:0005886">
    <property type="term" value="C:plasma membrane"/>
    <property type="evidence" value="ECO:0007669"/>
    <property type="project" value="TreeGrafter"/>
</dbReference>
<dbReference type="InterPro" id="IPR003410">
    <property type="entry name" value="HYR_dom"/>
</dbReference>
<dbReference type="SMART" id="SM01411">
    <property type="entry name" value="Ephrin_rec_like"/>
    <property type="match status" value="1"/>
</dbReference>
<feature type="repeat" description="LDL-receptor class B" evidence="3">
    <location>
        <begin position="9"/>
        <end position="53"/>
    </location>
</feature>
<dbReference type="AlphaFoldDB" id="A0A812ECZ1"/>
<dbReference type="PROSITE" id="PS50825">
    <property type="entry name" value="HYR"/>
    <property type="match status" value="1"/>
</dbReference>
<keyword evidence="2" id="KW-1015">Disulfide bond</keyword>
<dbReference type="InterPro" id="IPR009030">
    <property type="entry name" value="Growth_fac_rcpt_cys_sf"/>
</dbReference>
<evidence type="ECO:0000259" key="6">
    <source>
        <dbReference type="PROSITE" id="PS50825"/>
    </source>
</evidence>
<comment type="caution">
    <text evidence="7">The sequence shown here is derived from an EMBL/GenBank/DDBJ whole genome shotgun (WGS) entry which is preliminary data.</text>
</comment>
<gene>
    <name evidence="7" type="ORF">SPHA_72109</name>
</gene>
<feature type="domain" description="EGF-like" evidence="5">
    <location>
        <begin position="616"/>
        <end position="655"/>
    </location>
</feature>
<keyword evidence="4" id="KW-1133">Transmembrane helix</keyword>
<dbReference type="PROSITE" id="PS50026">
    <property type="entry name" value="EGF_3"/>
    <property type="match status" value="1"/>
</dbReference>
<dbReference type="SUPFAM" id="SSF57184">
    <property type="entry name" value="Growth factor receptor domain"/>
    <property type="match status" value="1"/>
</dbReference>
<dbReference type="SMART" id="SM00181">
    <property type="entry name" value="EGF"/>
    <property type="match status" value="3"/>
</dbReference>
<evidence type="ECO:0000256" key="3">
    <source>
        <dbReference type="PROSITE-ProRule" id="PRU00461"/>
    </source>
</evidence>
<protein>
    <submittedName>
        <fullName evidence="7">LRP4</fullName>
    </submittedName>
</protein>
<keyword evidence="4" id="KW-0472">Membrane</keyword>
<feature type="transmembrane region" description="Helical" evidence="4">
    <location>
        <begin position="959"/>
        <end position="984"/>
    </location>
</feature>
<dbReference type="PROSITE" id="PS51120">
    <property type="entry name" value="LDLRB"/>
    <property type="match status" value="3"/>
</dbReference>
<dbReference type="InterPro" id="IPR011641">
    <property type="entry name" value="Tyr-kin_ephrin_A/B_rcpt-like"/>
</dbReference>
<dbReference type="GO" id="GO:0042813">
    <property type="term" value="F:Wnt receptor activity"/>
    <property type="evidence" value="ECO:0007669"/>
    <property type="project" value="TreeGrafter"/>
</dbReference>
<dbReference type="InterPro" id="IPR000742">
    <property type="entry name" value="EGF"/>
</dbReference>
<dbReference type="SMART" id="SM00135">
    <property type="entry name" value="LY"/>
    <property type="match status" value="5"/>
</dbReference>
<feature type="transmembrane region" description="Helical" evidence="4">
    <location>
        <begin position="884"/>
        <end position="903"/>
    </location>
</feature>
<dbReference type="PROSITE" id="PS01186">
    <property type="entry name" value="EGF_2"/>
    <property type="match status" value="2"/>
</dbReference>
<dbReference type="InterPro" id="IPR011042">
    <property type="entry name" value="6-blade_b-propeller_TolB-like"/>
</dbReference>
<dbReference type="GO" id="GO:0017147">
    <property type="term" value="F:Wnt-protein binding"/>
    <property type="evidence" value="ECO:0007669"/>
    <property type="project" value="TreeGrafter"/>
</dbReference>
<dbReference type="OrthoDB" id="5958943at2759"/>
<dbReference type="InterPro" id="IPR050778">
    <property type="entry name" value="Cueball_EGF_LRP_Nidogen"/>
</dbReference>
<evidence type="ECO:0000256" key="1">
    <source>
        <dbReference type="ARBA" id="ARBA00022737"/>
    </source>
</evidence>
<reference evidence="7" key="1">
    <citation type="submission" date="2021-01" db="EMBL/GenBank/DDBJ databases">
        <authorList>
            <person name="Li R."/>
            <person name="Bekaert M."/>
        </authorList>
    </citation>
    <scope>NUCLEOTIDE SEQUENCE</scope>
    <source>
        <strain evidence="7">Farmed</strain>
    </source>
</reference>
<feature type="disulfide bond" evidence="2">
    <location>
        <begin position="624"/>
        <end position="641"/>
    </location>
</feature>
<dbReference type="Pfam" id="PF07699">
    <property type="entry name" value="Ephrin_rec_like"/>
    <property type="match status" value="1"/>
</dbReference>
<feature type="repeat" description="LDL-receptor class B" evidence="3">
    <location>
        <begin position="435"/>
        <end position="481"/>
    </location>
</feature>
<sequence length="1035" mass="117005">MWHPERHLFVVYWSDVSEYAIYTTWLDGTNRNVLLNATHGIGIVDGLAIDWIQRRLYFTNLGLTFHSVDGSACASHTVEMVALDGRMRRTIVSDIEKPRGLDLDPYNGYLYFTDWGSEPKVVRTLLDGTEAEILKDEGLSSPNGLTVNNGQLYLTDSNYNNKTSAAQILVFSTATNEWKQINLVENIKIPMGIAVHDDILYYTDWFVENDGYGFILLYNLQKPKSEPLAILVGERPTGLHYSTRELASTVPDATCDNAACTDECVRTPMVESSEPFHCLCPDIGNWILSSDKATCTEPQNFLIVADLNAIKMKGLDNNLDSKIHTLHYGHADSNFVAVVYSHEDKTLFWSDLHDGRQAVLHSDIESVNAQVLMNVNYSIDCLALDEKHQKIYWTGYNNETGLIAEVTLKRGASSYKELLLNLDSPRAITIHPDKKFIFWTEYGLKSGKPAIYRAHLTGRHHKTLMTKKLHWPNSLVIHQDELYVADGFYGRIYTMDFKGENQRELLYLSSTMDHIFGLQIHEHLLFYSRWYLPSIHMVDMITGKDEIFIDHLTRPTAIFVHHPANLSENSLCNTEKNTCSGICVPVPHDYHCTCEPGYQLEDDVCVEMTNPWQLTDDALCPDGCHTHAYCARHMPLLYYECVCVAGFEGNGKFCKVCPKDTYKPEHGNGTCIPCPEGSGTQNTLAAKGCVCKSLTAEMIDGVCKETITTTTTEPTTTSTSTTTIATTTTTIKPTTAERIVSTRNQKANIGLPYFTDCPEGTTIRLSLPPQANAVHLPITWTAIDHLGNRILLESNVPFNKDGLTFNWTDQSATQKVIFTAIDRWNQEIACKFNVIVEDKEAPQFTYCPHNIVIKTDQYTERVLWPQPIAEDNTEIREGNENETILFLQSVIHVHFIYPFPIYLSLSLSLSSSLKVAYYLLCIFCILSLSLSLLPLFFFLTPLTYTPLPLFSISPLPTPLTISFIFSLFLLLSIPFTSTLLSINFPFAISFTFTVSSFHYLFCVLSSPSVFIFRGLYSFFPFYDYLSFFCHYLFSP</sequence>
<dbReference type="PANTHER" id="PTHR46513">
    <property type="entry name" value="VITELLOGENIN RECEPTOR-LIKE PROTEIN-RELATED-RELATED"/>
    <property type="match status" value="1"/>
</dbReference>